<dbReference type="AlphaFoldDB" id="G7VEZ7"/>
<dbReference type="HOGENOM" id="CLU_2127934_0_0_2"/>
<reference evidence="1 2" key="1">
    <citation type="journal article" date="2012" name="J. Bacteriol.">
        <title>Complete genome sequence of strain 1860, a crenarchaeon of the genus pyrobaculum able to grow with various electron acceptors.</title>
        <authorList>
            <person name="Mardanov A.V."/>
            <person name="Gumerov V.M."/>
            <person name="Slobodkina G.B."/>
            <person name="Beletsky A.V."/>
            <person name="Bonch-Osmolovskaya E.A."/>
            <person name="Ravin N.V."/>
            <person name="Skryabin K.G."/>
        </authorList>
    </citation>
    <scope>NUCLEOTIDE SEQUENCE [LARGE SCALE GENOMIC DNA]</scope>
    <source>
        <strain evidence="1 2">1860</strain>
    </source>
</reference>
<evidence type="ECO:0000313" key="2">
    <source>
        <dbReference type="Proteomes" id="UP000005867"/>
    </source>
</evidence>
<dbReference type="Proteomes" id="UP000005867">
    <property type="component" value="Chromosome"/>
</dbReference>
<dbReference type="STRING" id="1104324.P186_2786"/>
<dbReference type="RefSeq" id="WP_014289987.1">
    <property type="nucleotide sequence ID" value="NC_016645.1"/>
</dbReference>
<dbReference type="EMBL" id="CP003098">
    <property type="protein sequence ID" value="AET34162.1"/>
    <property type="molecule type" value="Genomic_DNA"/>
</dbReference>
<gene>
    <name evidence="1" type="ORF">P186_2786</name>
</gene>
<keyword evidence="2" id="KW-1185">Reference proteome</keyword>
<sequence>MSYASVARGVVGGVSVYVWRRGDSLYATLYYGGRKRTVYLGRWEPREASNKEGDCVEKLRAVLREVACLVELARRARNSVRDPLAAEALGEWAYPPKVVRDALEEFEVTCGEV</sequence>
<accession>G7VEZ7</accession>
<evidence type="ECO:0000313" key="1">
    <source>
        <dbReference type="EMBL" id="AET34162.1"/>
    </source>
</evidence>
<dbReference type="GeneID" id="11594384"/>
<name>G7VEZ7_9CREN</name>
<protein>
    <submittedName>
        <fullName evidence="1">Uncharacterized protein</fullName>
    </submittedName>
</protein>
<dbReference type="BioCyc" id="PSP1104324:GJSN-2723-MONOMER"/>
<dbReference type="eggNOG" id="arCOG14250">
    <property type="taxonomic scope" value="Archaea"/>
</dbReference>
<organism evidence="1 2">
    <name type="scientific">Pyrobaculum ferrireducens</name>
    <dbReference type="NCBI Taxonomy" id="1104324"/>
    <lineage>
        <taxon>Archaea</taxon>
        <taxon>Thermoproteota</taxon>
        <taxon>Thermoprotei</taxon>
        <taxon>Thermoproteales</taxon>
        <taxon>Thermoproteaceae</taxon>
        <taxon>Pyrobaculum</taxon>
    </lineage>
</organism>
<dbReference type="KEGG" id="pyr:P186_2786"/>
<proteinExistence type="predicted"/>